<evidence type="ECO:0000313" key="2">
    <source>
        <dbReference type="Proteomes" id="UP000027451"/>
    </source>
</evidence>
<organism evidence="1 2">
    <name type="scientific">Caballeronia zhejiangensis</name>
    <dbReference type="NCBI Taxonomy" id="871203"/>
    <lineage>
        <taxon>Bacteria</taxon>
        <taxon>Pseudomonadati</taxon>
        <taxon>Pseudomonadota</taxon>
        <taxon>Betaproteobacteria</taxon>
        <taxon>Burkholderiales</taxon>
        <taxon>Burkholderiaceae</taxon>
        <taxon>Caballeronia</taxon>
    </lineage>
</organism>
<name>A0A656QDG0_9BURK</name>
<proteinExistence type="predicted"/>
<comment type="caution">
    <text evidence="1">The sequence shown here is derived from an EMBL/GenBank/DDBJ whole genome shotgun (WGS) entry which is preliminary data.</text>
</comment>
<sequence length="73" mass="7655">MSRAMKIYTCTDFTGVWPVGVAAVVVADCAAAAEHLLNVALRARGLPGDAEVHEATAIDVDQPSVRILADGNY</sequence>
<dbReference type="AlphaFoldDB" id="A0A656QDG0"/>
<gene>
    <name evidence="1" type="ORF">BG60_28305</name>
</gene>
<keyword evidence="2" id="KW-1185">Reference proteome</keyword>
<dbReference type="EMBL" id="JFHD01000047">
    <property type="protein sequence ID" value="KDR25439.1"/>
    <property type="molecule type" value="Genomic_DNA"/>
</dbReference>
<dbReference type="Proteomes" id="UP000027451">
    <property type="component" value="Unassembled WGS sequence"/>
</dbReference>
<evidence type="ECO:0000313" key="1">
    <source>
        <dbReference type="EMBL" id="KDR25439.1"/>
    </source>
</evidence>
<reference evidence="1 2" key="1">
    <citation type="submission" date="2014-03" db="EMBL/GenBank/DDBJ databases">
        <title>Draft Genome Sequences of Four Burkholderia Strains.</title>
        <authorList>
            <person name="Liu X.Y."/>
            <person name="Li C.X."/>
            <person name="Xu J.H."/>
        </authorList>
    </citation>
    <scope>NUCLEOTIDE SEQUENCE [LARGE SCALE GENOMIC DNA]</scope>
    <source>
        <strain evidence="1 2">OP-1</strain>
    </source>
</reference>
<accession>A0A656QDG0</accession>
<protein>
    <submittedName>
        <fullName evidence="1">Uncharacterized protein</fullName>
    </submittedName>
</protein>